<evidence type="ECO:0000313" key="6">
    <source>
        <dbReference type="EMBL" id="GGR29643.1"/>
    </source>
</evidence>
<proteinExistence type="inferred from homology"/>
<dbReference type="PROSITE" id="PS51831">
    <property type="entry name" value="HD"/>
    <property type="match status" value="1"/>
</dbReference>
<keyword evidence="7" id="KW-1185">Reference proteome</keyword>
<dbReference type="CDD" id="cd01668">
    <property type="entry name" value="TGS_RSH"/>
    <property type="match status" value="1"/>
</dbReference>
<dbReference type="Gene3D" id="1.10.3210.10">
    <property type="entry name" value="Hypothetical protein af1432"/>
    <property type="match status" value="1"/>
</dbReference>
<comment type="caution">
    <text evidence="6">The sequence shown here is derived from an EMBL/GenBank/DDBJ whole genome shotgun (WGS) entry which is preliminary data.</text>
</comment>
<name>A0A918FDE6_9DEIO</name>
<dbReference type="Pfam" id="PF13328">
    <property type="entry name" value="HD_4"/>
    <property type="match status" value="1"/>
</dbReference>
<dbReference type="PROSITE" id="PS51880">
    <property type="entry name" value="TGS"/>
    <property type="match status" value="1"/>
</dbReference>
<reference evidence="6" key="1">
    <citation type="journal article" date="2014" name="Int. J. Syst. Evol. Microbiol.">
        <title>Complete genome sequence of Corynebacterium casei LMG S-19264T (=DSM 44701T), isolated from a smear-ripened cheese.</title>
        <authorList>
            <consortium name="US DOE Joint Genome Institute (JGI-PGF)"/>
            <person name="Walter F."/>
            <person name="Albersmeier A."/>
            <person name="Kalinowski J."/>
            <person name="Ruckert C."/>
        </authorList>
    </citation>
    <scope>NUCLEOTIDE SEQUENCE</scope>
    <source>
        <strain evidence="6">JCM 31311</strain>
    </source>
</reference>
<dbReference type="InterPro" id="IPR043519">
    <property type="entry name" value="NT_sf"/>
</dbReference>
<dbReference type="CDD" id="cd00077">
    <property type="entry name" value="HDc"/>
    <property type="match status" value="1"/>
</dbReference>
<dbReference type="PROSITE" id="PS51671">
    <property type="entry name" value="ACT"/>
    <property type="match status" value="1"/>
</dbReference>
<feature type="domain" description="HD" evidence="4">
    <location>
        <begin position="55"/>
        <end position="162"/>
    </location>
</feature>
<reference evidence="6" key="2">
    <citation type="submission" date="2020-09" db="EMBL/GenBank/DDBJ databases">
        <authorList>
            <person name="Sun Q."/>
            <person name="Ohkuma M."/>
        </authorList>
    </citation>
    <scope>NUCLEOTIDE SEQUENCE</scope>
    <source>
        <strain evidence="6">JCM 31311</strain>
    </source>
</reference>
<dbReference type="SMART" id="SM00954">
    <property type="entry name" value="RelA_SpoT"/>
    <property type="match status" value="1"/>
</dbReference>
<sequence length="773" mass="86955">MAGRDFLYSPVMHGMEALRPLLSERSARDQATIEAAYEFARQAHEGVLRKSGEPYITHPVAVAVILAELGMDTDSIAAGLLHDTVEDTPVTLDDIEKHFGPDVRRIVEGETKVSKLAKVAKAQNPDRSLSDEQSENMRKLLIAMTSDIRIIIVKLADRLHNMRTLDSMQPVKQQRIARETMEIFAPLAHRLGIGQVKWELEDLSFRYLEPDAYIELQARLRTRQEERILHIRTALQEMREALGEDLELEEWVDDINVSGRSKHLWSIYSKMQKEGKALEQIFDLLAIRVILTPKALQARAQTDAKRQERAEEVREKRVCYHSLSIVHSLWTPIPGRFKDYIAVPKPNGYQSLHTTVISPSGQPVEVQIRSRRMHEVAEYGVAAHWLYKQGEKLGEQQREGWLQRLQQLQHEILDASDFVDAVKEDLLGGRVVVFTPKGDTRDLPSASTPIDFAYNVHSRIGDTAVGAKVNGSIVPLSYQLQNGDMVEIVTSKNGTPSKDWLSFAVTRSARTKIRHHFRVEERAEALEHGHDLLERYLRKRNLPVRQLMRTKSLEDVADRLTGNRNPDDLYLALHAGKLTTGMVARTLVPELNQEKPPQARPRPLPPTPRSDGDGKVYVEGVLSQAKKGMCCNPIPGDQIMAYVTRGRGYTIHRIDCPNMVRLLKDEPEDRCRPASWNPGEPGHSAVNLDVVAADRSGLLADVLAVLVVQKRSPLKVEAAVRGQTAHILLRLEVGGQMDLSRLADAIRSVEGVRDVLRVGNKSGRAIPTEARLR</sequence>
<dbReference type="Gene3D" id="3.30.70.260">
    <property type="match status" value="1"/>
</dbReference>
<accession>A0A918FDE6</accession>
<dbReference type="InterPro" id="IPR012675">
    <property type="entry name" value="Beta-grasp_dom_sf"/>
</dbReference>
<dbReference type="GO" id="GO:0015969">
    <property type="term" value="P:guanosine tetraphosphate metabolic process"/>
    <property type="evidence" value="ECO:0007669"/>
    <property type="project" value="InterPro"/>
</dbReference>
<dbReference type="InterPro" id="IPR004095">
    <property type="entry name" value="TGS"/>
</dbReference>
<gene>
    <name evidence="6" type="ORF">GCM10008957_45740</name>
</gene>
<dbReference type="InterPro" id="IPR012676">
    <property type="entry name" value="TGS-like"/>
</dbReference>
<dbReference type="Pfam" id="PF19296">
    <property type="entry name" value="RelA_AH_RIS"/>
    <property type="match status" value="1"/>
</dbReference>
<dbReference type="SMART" id="SM00471">
    <property type="entry name" value="HDc"/>
    <property type="match status" value="1"/>
</dbReference>
<dbReference type="Pfam" id="PF13291">
    <property type="entry name" value="ACT_4"/>
    <property type="match status" value="1"/>
</dbReference>
<dbReference type="PANTHER" id="PTHR43061">
    <property type="entry name" value="GTP DIPHOSPHOKINASE RSH1, CHLOROPLASTIC-RELATED"/>
    <property type="match status" value="1"/>
</dbReference>
<dbReference type="EMBL" id="BMQL01000047">
    <property type="protein sequence ID" value="GGR29643.1"/>
    <property type="molecule type" value="Genomic_DNA"/>
</dbReference>
<dbReference type="SUPFAM" id="SSF109604">
    <property type="entry name" value="HD-domain/PDEase-like"/>
    <property type="match status" value="1"/>
</dbReference>
<dbReference type="FunFam" id="1.10.3210.10:FF:000001">
    <property type="entry name" value="GTP pyrophosphokinase RelA"/>
    <property type="match status" value="1"/>
</dbReference>
<dbReference type="AlphaFoldDB" id="A0A918FDE6"/>
<dbReference type="Proteomes" id="UP000603865">
    <property type="component" value="Unassembled WGS sequence"/>
</dbReference>
<dbReference type="SUPFAM" id="SSF81271">
    <property type="entry name" value="TGS-like"/>
    <property type="match status" value="1"/>
</dbReference>
<dbReference type="Pfam" id="PF04607">
    <property type="entry name" value="RelA_SpoT"/>
    <property type="match status" value="1"/>
</dbReference>
<feature type="compositionally biased region" description="Pro residues" evidence="2">
    <location>
        <begin position="598"/>
        <end position="608"/>
    </location>
</feature>
<dbReference type="SUPFAM" id="SSF81301">
    <property type="entry name" value="Nucleotidyltransferase"/>
    <property type="match status" value="1"/>
</dbReference>
<dbReference type="Pfam" id="PF02824">
    <property type="entry name" value="TGS"/>
    <property type="match status" value="1"/>
</dbReference>
<evidence type="ECO:0000259" key="5">
    <source>
        <dbReference type="PROSITE" id="PS51880"/>
    </source>
</evidence>
<dbReference type="PANTHER" id="PTHR43061:SF1">
    <property type="entry name" value="GTP DIPHOSPHOKINASE RSH1, CHLOROPLASTIC-RELATED"/>
    <property type="match status" value="1"/>
</dbReference>
<dbReference type="Gene3D" id="3.10.20.30">
    <property type="match status" value="1"/>
</dbReference>
<dbReference type="CDD" id="cd05399">
    <property type="entry name" value="NT_Rel-Spo_like"/>
    <property type="match status" value="1"/>
</dbReference>
<dbReference type="FunFam" id="3.10.20.30:FF:000002">
    <property type="entry name" value="GTP pyrophosphokinase (RelA/SpoT)"/>
    <property type="match status" value="1"/>
</dbReference>
<evidence type="ECO:0000256" key="1">
    <source>
        <dbReference type="ARBA" id="ARBA00007476"/>
    </source>
</evidence>
<dbReference type="InterPro" id="IPR033655">
    <property type="entry name" value="TGS_RelA/SpoT"/>
</dbReference>
<evidence type="ECO:0000256" key="2">
    <source>
        <dbReference type="SAM" id="MobiDB-lite"/>
    </source>
</evidence>
<evidence type="ECO:0000313" key="7">
    <source>
        <dbReference type="Proteomes" id="UP000603865"/>
    </source>
</evidence>
<evidence type="ECO:0000259" key="4">
    <source>
        <dbReference type="PROSITE" id="PS51831"/>
    </source>
</evidence>
<dbReference type="InterPro" id="IPR045600">
    <property type="entry name" value="RelA/SpoT_AH_RIS"/>
</dbReference>
<feature type="domain" description="TGS" evidence="5">
    <location>
        <begin position="429"/>
        <end position="490"/>
    </location>
</feature>
<dbReference type="SUPFAM" id="SSF55021">
    <property type="entry name" value="ACT-like"/>
    <property type="match status" value="1"/>
</dbReference>
<dbReference type="InterPro" id="IPR006674">
    <property type="entry name" value="HD_domain"/>
</dbReference>
<feature type="domain" description="ACT" evidence="3">
    <location>
        <begin position="687"/>
        <end position="760"/>
    </location>
</feature>
<organism evidence="6 7">
    <name type="scientific">Deinococcus ruber</name>
    <dbReference type="NCBI Taxonomy" id="1848197"/>
    <lineage>
        <taxon>Bacteria</taxon>
        <taxon>Thermotogati</taxon>
        <taxon>Deinococcota</taxon>
        <taxon>Deinococci</taxon>
        <taxon>Deinococcales</taxon>
        <taxon>Deinococcaceae</taxon>
        <taxon>Deinococcus</taxon>
    </lineage>
</organism>
<dbReference type="InterPro" id="IPR003607">
    <property type="entry name" value="HD/PDEase_dom"/>
</dbReference>
<dbReference type="Gene3D" id="3.30.460.10">
    <property type="entry name" value="Beta Polymerase, domain 2"/>
    <property type="match status" value="1"/>
</dbReference>
<evidence type="ECO:0000259" key="3">
    <source>
        <dbReference type="PROSITE" id="PS51671"/>
    </source>
</evidence>
<dbReference type="InterPro" id="IPR002912">
    <property type="entry name" value="ACT_dom"/>
</dbReference>
<dbReference type="InterPro" id="IPR045865">
    <property type="entry name" value="ACT-like_dom_sf"/>
</dbReference>
<protein>
    <submittedName>
        <fullName evidence="6">GTP pyrophosphokinase</fullName>
    </submittedName>
</protein>
<dbReference type="InterPro" id="IPR007685">
    <property type="entry name" value="RelA_SpoT"/>
</dbReference>
<feature type="region of interest" description="Disordered" evidence="2">
    <location>
        <begin position="590"/>
        <end position="615"/>
    </location>
</feature>
<comment type="similarity">
    <text evidence="1">Belongs to the RelA/SpoT family.</text>
</comment>